<evidence type="ECO:0000256" key="6">
    <source>
        <dbReference type="ARBA" id="ARBA00023098"/>
    </source>
</evidence>
<evidence type="ECO:0000256" key="1">
    <source>
        <dbReference type="ARBA" id="ARBA00000798"/>
    </source>
</evidence>
<accession>A0ABZ0WP80</accession>
<evidence type="ECO:0000256" key="3">
    <source>
        <dbReference type="ARBA" id="ARBA00012027"/>
    </source>
</evidence>
<protein>
    <recommendedName>
        <fullName evidence="3">phospholipase D</fullName>
        <ecNumber evidence="3">3.1.4.4</ecNumber>
    </recommendedName>
</protein>
<dbReference type="CDD" id="cd09128">
    <property type="entry name" value="PLDc_unchar1_2"/>
    <property type="match status" value="1"/>
</dbReference>
<reference evidence="8 9" key="1">
    <citation type="submission" date="2023-12" db="EMBL/GenBank/DDBJ databases">
        <title>Genome sequencing and assembly of bacterial species from a model synthetic community.</title>
        <authorList>
            <person name="Hogle S.L."/>
        </authorList>
    </citation>
    <scope>NUCLEOTIDE SEQUENCE [LARGE SCALE GENOMIC DNA]</scope>
    <source>
        <strain evidence="8 9">HAMBI 2494</strain>
    </source>
</reference>
<evidence type="ECO:0000256" key="5">
    <source>
        <dbReference type="ARBA" id="ARBA00022963"/>
    </source>
</evidence>
<evidence type="ECO:0000313" key="9">
    <source>
        <dbReference type="Proteomes" id="UP001325479"/>
    </source>
</evidence>
<dbReference type="RefSeq" id="WP_114814488.1">
    <property type="nucleotide sequence ID" value="NZ_CP139965.1"/>
</dbReference>
<comment type="catalytic activity">
    <reaction evidence="1">
        <text>a 1,2-diacyl-sn-glycero-3-phosphocholine + H2O = a 1,2-diacyl-sn-glycero-3-phosphate + choline + H(+)</text>
        <dbReference type="Rhea" id="RHEA:14445"/>
        <dbReference type="ChEBI" id="CHEBI:15354"/>
        <dbReference type="ChEBI" id="CHEBI:15377"/>
        <dbReference type="ChEBI" id="CHEBI:15378"/>
        <dbReference type="ChEBI" id="CHEBI:57643"/>
        <dbReference type="ChEBI" id="CHEBI:58608"/>
        <dbReference type="EC" id="3.1.4.4"/>
    </reaction>
</comment>
<dbReference type="Gene3D" id="3.30.870.10">
    <property type="entry name" value="Endonuclease Chain A"/>
    <property type="match status" value="2"/>
</dbReference>
<keyword evidence="5" id="KW-0442">Lipid degradation</keyword>
<keyword evidence="9" id="KW-1185">Reference proteome</keyword>
<dbReference type="InterPro" id="IPR051406">
    <property type="entry name" value="PLD_domain"/>
</dbReference>
<evidence type="ECO:0000313" key="8">
    <source>
        <dbReference type="EMBL" id="WQD79190.1"/>
    </source>
</evidence>
<dbReference type="InterPro" id="IPR001736">
    <property type="entry name" value="PLipase_D/transphosphatidylase"/>
</dbReference>
<gene>
    <name evidence="8" type="ORF">U0042_05655</name>
</gene>
<evidence type="ECO:0000256" key="4">
    <source>
        <dbReference type="ARBA" id="ARBA00022801"/>
    </source>
</evidence>
<dbReference type="PROSITE" id="PS50035">
    <property type="entry name" value="PLD"/>
    <property type="match status" value="1"/>
</dbReference>
<evidence type="ECO:0000256" key="2">
    <source>
        <dbReference type="ARBA" id="ARBA00008664"/>
    </source>
</evidence>
<dbReference type="Proteomes" id="UP001325479">
    <property type="component" value="Chromosome"/>
</dbReference>
<dbReference type="Pfam" id="PF13091">
    <property type="entry name" value="PLDc_2"/>
    <property type="match status" value="1"/>
</dbReference>
<proteinExistence type="inferred from homology"/>
<keyword evidence="6" id="KW-0443">Lipid metabolism</keyword>
<keyword evidence="4" id="KW-0378">Hydrolase</keyword>
<evidence type="ECO:0000259" key="7">
    <source>
        <dbReference type="PROSITE" id="PS50035"/>
    </source>
</evidence>
<comment type="similarity">
    <text evidence="2">Belongs to the phospholipase D family.</text>
</comment>
<dbReference type="EMBL" id="CP139965">
    <property type="protein sequence ID" value="WQD79190.1"/>
    <property type="molecule type" value="Genomic_DNA"/>
</dbReference>
<dbReference type="PANTHER" id="PTHR43856">
    <property type="entry name" value="CARDIOLIPIN HYDROLASE"/>
    <property type="match status" value="1"/>
</dbReference>
<dbReference type="SUPFAM" id="SSF56024">
    <property type="entry name" value="Phospholipase D/nuclease"/>
    <property type="match status" value="2"/>
</dbReference>
<dbReference type="InterPro" id="IPR025202">
    <property type="entry name" value="PLD-like_dom"/>
</dbReference>
<dbReference type="CDD" id="cd00138">
    <property type="entry name" value="PLDc_SF"/>
    <property type="match status" value="1"/>
</dbReference>
<dbReference type="EC" id="3.1.4.4" evidence="3"/>
<name>A0ABZ0WP80_9BURK</name>
<feature type="domain" description="PLD phosphodiesterase" evidence="7">
    <location>
        <begin position="474"/>
        <end position="501"/>
    </location>
</feature>
<dbReference type="PANTHER" id="PTHR43856:SF1">
    <property type="entry name" value="MITOCHONDRIAL CARDIOLIPIN HYDROLASE"/>
    <property type="match status" value="1"/>
</dbReference>
<organism evidence="8 9">
    <name type="scientific">Paraburkholderia kururiensis</name>
    <dbReference type="NCBI Taxonomy" id="984307"/>
    <lineage>
        <taxon>Bacteria</taxon>
        <taxon>Pseudomonadati</taxon>
        <taxon>Pseudomonadota</taxon>
        <taxon>Betaproteobacteria</taxon>
        <taxon>Burkholderiales</taxon>
        <taxon>Burkholderiaceae</taxon>
        <taxon>Paraburkholderia</taxon>
    </lineage>
</organism>
<sequence length="538" mass="58120">MSASNVSNASNALGALQKHHSTFAKQGVLSVRTGLVWRAAAAPAQHAIVVTAQPDHVAALRAQLPATLENVPVDVRAANPMEQMRALDPARYLALAEARQELRQPDFDGELFFDGKGNAAPQHPAPLTAFAVTRARKPQEPYTPAPDASLDEVTAPVTLVLHASPDAGWAQLSNFLAGVRENLVVGMYDFTSAHVLTAVEAALAGGKTMTLTLDHPAKNHTADQTDEETQADLHASLGTHFNGTWALTNSDPKAPVWIYPNAYHIKVAVREDDTFWLSSGNWNNSNQPQIDLSDPASAQKIAADSDRDWHVIATSDKLAATFRAFLQHDYDVASQAIKQAEGAGAGAMARAAMLDEGVPPDMLEMFAAGKAPRQFFAPLTLADTVRIQPLLTPDNYHEHVKTLIDSAQRTFYMQTQYIHPSGRAGDEAHDALIAAVKTLVEKGLDVRLITSQYQTDAWVEKLAAAGVPASVLRRQPNVHNKGIVVDGSTVMVSSQNWSADGTLRNRDAGLIIHHAKAAAYFEQIFLYDWTNLASPVEG</sequence>